<dbReference type="EMBL" id="WIXP02000009">
    <property type="protein sequence ID" value="KAF6204704.1"/>
    <property type="molecule type" value="Genomic_DNA"/>
</dbReference>
<accession>A0A8S9X891</accession>
<keyword evidence="3" id="KW-1185">Reference proteome</keyword>
<feature type="region of interest" description="Disordered" evidence="1">
    <location>
        <begin position="1"/>
        <end position="69"/>
    </location>
</feature>
<proteinExistence type="predicted"/>
<reference evidence="2" key="1">
    <citation type="journal article" date="2021" name="Mol. Ecol. Resour.">
        <title>Apolygus lucorum genome provides insights into omnivorousness and mesophyll feeding.</title>
        <authorList>
            <person name="Liu Y."/>
            <person name="Liu H."/>
            <person name="Wang H."/>
            <person name="Huang T."/>
            <person name="Liu B."/>
            <person name="Yang B."/>
            <person name="Yin L."/>
            <person name="Li B."/>
            <person name="Zhang Y."/>
            <person name="Zhang S."/>
            <person name="Jiang F."/>
            <person name="Zhang X."/>
            <person name="Ren Y."/>
            <person name="Wang B."/>
            <person name="Wang S."/>
            <person name="Lu Y."/>
            <person name="Wu K."/>
            <person name="Fan W."/>
            <person name="Wang G."/>
        </authorList>
    </citation>
    <scope>NUCLEOTIDE SEQUENCE</scope>
    <source>
        <strain evidence="2">12Hb</strain>
    </source>
</reference>
<name>A0A8S9X891_APOLU</name>
<comment type="caution">
    <text evidence="2">The sequence shown here is derived from an EMBL/GenBank/DDBJ whole genome shotgun (WGS) entry which is preliminary data.</text>
</comment>
<evidence type="ECO:0000256" key="1">
    <source>
        <dbReference type="SAM" id="MobiDB-lite"/>
    </source>
</evidence>
<dbReference type="AlphaFoldDB" id="A0A8S9X891"/>
<sequence length="69" mass="7620">MIESLHRQRDGPQLNKRYLIRSTSHVGPQGRTGEEEGEAPGDPGGKGATSEGERTERGRRSCIEETKSR</sequence>
<feature type="compositionally biased region" description="Basic and acidic residues" evidence="1">
    <location>
        <begin position="1"/>
        <end position="10"/>
    </location>
</feature>
<organism evidence="2 3">
    <name type="scientific">Apolygus lucorum</name>
    <name type="common">Small green plant bug</name>
    <name type="synonym">Lygocoris lucorum</name>
    <dbReference type="NCBI Taxonomy" id="248454"/>
    <lineage>
        <taxon>Eukaryota</taxon>
        <taxon>Metazoa</taxon>
        <taxon>Ecdysozoa</taxon>
        <taxon>Arthropoda</taxon>
        <taxon>Hexapoda</taxon>
        <taxon>Insecta</taxon>
        <taxon>Pterygota</taxon>
        <taxon>Neoptera</taxon>
        <taxon>Paraneoptera</taxon>
        <taxon>Hemiptera</taxon>
        <taxon>Heteroptera</taxon>
        <taxon>Panheteroptera</taxon>
        <taxon>Cimicomorpha</taxon>
        <taxon>Miridae</taxon>
        <taxon>Mirini</taxon>
        <taxon>Apolygus</taxon>
    </lineage>
</organism>
<feature type="compositionally biased region" description="Basic and acidic residues" evidence="1">
    <location>
        <begin position="51"/>
        <end position="69"/>
    </location>
</feature>
<dbReference type="Proteomes" id="UP000466442">
    <property type="component" value="Linkage Group LG9"/>
</dbReference>
<evidence type="ECO:0000313" key="3">
    <source>
        <dbReference type="Proteomes" id="UP000466442"/>
    </source>
</evidence>
<evidence type="ECO:0000313" key="2">
    <source>
        <dbReference type="EMBL" id="KAF6204704.1"/>
    </source>
</evidence>
<gene>
    <name evidence="2" type="ORF">GE061_018865</name>
</gene>
<protein>
    <submittedName>
        <fullName evidence="2">Uncharacterized protein</fullName>
    </submittedName>
</protein>